<dbReference type="PANTHER" id="PTHR13076:SF5">
    <property type="entry name" value="COILED-COIL AND C2 DOMAIN-CONTAINING PROTEIN 1B"/>
    <property type="match status" value="1"/>
</dbReference>
<dbReference type="InterPro" id="IPR015163">
    <property type="entry name" value="Cdc6_C"/>
</dbReference>
<keyword evidence="6" id="KW-0479">Metal-binding</keyword>
<dbReference type="GO" id="GO:0005524">
    <property type="term" value="F:ATP binding"/>
    <property type="evidence" value="ECO:0007669"/>
    <property type="project" value="UniProtKB-KW"/>
</dbReference>
<feature type="region of interest" description="Disordered" evidence="15">
    <location>
        <begin position="1113"/>
        <end position="1170"/>
    </location>
</feature>
<comment type="similarity">
    <text evidence="3">Belongs to the CC2D1 family.</text>
</comment>
<dbReference type="PROSITE" id="PS51038">
    <property type="entry name" value="BAH"/>
    <property type="match status" value="1"/>
</dbReference>
<evidence type="ECO:0000259" key="17">
    <source>
        <dbReference type="PROSITE" id="PS51038"/>
    </source>
</evidence>
<organism evidence="18 19">
    <name type="scientific">Hirundo rustica rustica</name>
    <dbReference type="NCBI Taxonomy" id="333673"/>
    <lineage>
        <taxon>Eukaryota</taxon>
        <taxon>Metazoa</taxon>
        <taxon>Chordata</taxon>
        <taxon>Craniata</taxon>
        <taxon>Vertebrata</taxon>
        <taxon>Euteleostomi</taxon>
        <taxon>Archelosauria</taxon>
        <taxon>Archosauria</taxon>
        <taxon>Dinosauria</taxon>
        <taxon>Saurischia</taxon>
        <taxon>Theropoda</taxon>
        <taxon>Coelurosauria</taxon>
        <taxon>Aves</taxon>
        <taxon>Neognathae</taxon>
        <taxon>Neoaves</taxon>
        <taxon>Telluraves</taxon>
        <taxon>Australaves</taxon>
        <taxon>Passeriformes</taxon>
        <taxon>Sylvioidea</taxon>
        <taxon>Hirundinidae</taxon>
        <taxon>Hirundo</taxon>
    </lineage>
</organism>
<gene>
    <name evidence="18" type="ORF">DUI87_14931</name>
</gene>
<feature type="domain" description="BAH" evidence="17">
    <location>
        <begin position="50"/>
        <end position="174"/>
    </location>
</feature>
<feature type="compositionally biased region" description="Polar residues" evidence="15">
    <location>
        <begin position="365"/>
        <end position="376"/>
    </location>
</feature>
<dbReference type="Gene3D" id="3.40.50.300">
    <property type="entry name" value="P-loop containing nucleotide triphosphate hydrolases"/>
    <property type="match status" value="1"/>
</dbReference>
<keyword evidence="9" id="KW-0460">Magnesium</keyword>
<feature type="region of interest" description="Disordered" evidence="15">
    <location>
        <begin position="1252"/>
        <end position="1321"/>
    </location>
</feature>
<comment type="caution">
    <text evidence="18">The sequence shown here is derived from an EMBL/GenBank/DDBJ whole genome shotgun (WGS) entry which is preliminary data.</text>
</comment>
<evidence type="ECO:0000256" key="12">
    <source>
        <dbReference type="ARBA" id="ARBA00023242"/>
    </source>
</evidence>
<dbReference type="GO" id="GO:0003677">
    <property type="term" value="F:DNA binding"/>
    <property type="evidence" value="ECO:0007669"/>
    <property type="project" value="UniProtKB-KW"/>
</dbReference>
<dbReference type="GO" id="GO:0016887">
    <property type="term" value="F:ATP hydrolysis activity"/>
    <property type="evidence" value="ECO:0007669"/>
    <property type="project" value="InterPro"/>
</dbReference>
<dbReference type="Pfam" id="PF01426">
    <property type="entry name" value="BAH"/>
    <property type="match status" value="1"/>
</dbReference>
<dbReference type="InterPro" id="IPR037772">
    <property type="entry name" value="C2_Freud"/>
</dbReference>
<dbReference type="InterPro" id="IPR041083">
    <property type="entry name" value="AAA_lid_10"/>
</dbReference>
<dbReference type="CDD" id="cd08690">
    <property type="entry name" value="C2_Freud-1"/>
    <property type="match status" value="1"/>
</dbReference>
<evidence type="ECO:0000256" key="11">
    <source>
        <dbReference type="ARBA" id="ARBA00023125"/>
    </source>
</evidence>
<dbReference type="SMART" id="SM00439">
    <property type="entry name" value="BAH"/>
    <property type="match status" value="1"/>
</dbReference>
<evidence type="ECO:0000313" key="19">
    <source>
        <dbReference type="Proteomes" id="UP000269221"/>
    </source>
</evidence>
<evidence type="ECO:0000256" key="13">
    <source>
        <dbReference type="ARBA" id="ARBA00046605"/>
    </source>
</evidence>
<dbReference type="SMART" id="SM00685">
    <property type="entry name" value="DM14"/>
    <property type="match status" value="3"/>
</dbReference>
<dbReference type="InterPro" id="IPR039725">
    <property type="entry name" value="CC2D1A/B"/>
</dbReference>
<feature type="region of interest" description="Disordered" evidence="15">
    <location>
        <begin position="225"/>
        <end position="268"/>
    </location>
</feature>
<feature type="compositionally biased region" description="Basic and acidic residues" evidence="15">
    <location>
        <begin position="237"/>
        <end position="251"/>
    </location>
</feature>
<dbReference type="SUPFAM" id="SSF49562">
    <property type="entry name" value="C2 domain (Calcium/lipid-binding domain, CaLB)"/>
    <property type="match status" value="1"/>
</dbReference>
<dbReference type="FunFam" id="2.60.40.150:FF:000104">
    <property type="entry name" value="coiled-coil and C2 domain-containing protein 1B"/>
    <property type="match status" value="1"/>
</dbReference>
<dbReference type="Pfam" id="PF09079">
    <property type="entry name" value="WHD_Cdc6"/>
    <property type="match status" value="1"/>
</dbReference>
<dbReference type="CDD" id="cd00009">
    <property type="entry name" value="AAA"/>
    <property type="match status" value="1"/>
</dbReference>
<dbReference type="PROSITE" id="PS50004">
    <property type="entry name" value="C2"/>
    <property type="match status" value="1"/>
</dbReference>
<dbReference type="STRING" id="333673.A0A3M0K670"/>
<protein>
    <recommendedName>
        <fullName evidence="14">Coiled-coil and C2 domain-containing protein 1B</fullName>
    </recommendedName>
    <alternativeName>
        <fullName evidence="4">Origin recognition complex subunit 1</fullName>
    </alternativeName>
</protein>
<dbReference type="OrthoDB" id="1926878at2759"/>
<dbReference type="Gene3D" id="2.60.40.150">
    <property type="entry name" value="C2 domain"/>
    <property type="match status" value="1"/>
</dbReference>
<evidence type="ECO:0000256" key="8">
    <source>
        <dbReference type="ARBA" id="ARBA00022840"/>
    </source>
</evidence>
<feature type="region of interest" description="Disordered" evidence="15">
    <location>
        <begin position="939"/>
        <end position="1069"/>
    </location>
</feature>
<evidence type="ECO:0000313" key="18">
    <source>
        <dbReference type="EMBL" id="RMC08683.1"/>
    </source>
</evidence>
<dbReference type="SMART" id="SM01074">
    <property type="entry name" value="Cdc6_C"/>
    <property type="match status" value="1"/>
</dbReference>
<dbReference type="InterPro" id="IPR003593">
    <property type="entry name" value="AAA+_ATPase"/>
</dbReference>
<dbReference type="InterPro" id="IPR006608">
    <property type="entry name" value="CC2D1A/B_DM14"/>
</dbReference>
<keyword evidence="11" id="KW-0238">DNA-binding</keyword>
<dbReference type="SUPFAM" id="SSF46785">
    <property type="entry name" value="Winged helix' DNA-binding domain"/>
    <property type="match status" value="1"/>
</dbReference>
<dbReference type="InterPro" id="IPR043151">
    <property type="entry name" value="BAH_sf"/>
</dbReference>
<comment type="subcellular location">
    <subcellularLocation>
        <location evidence="1">Nucleus</location>
    </subcellularLocation>
</comment>
<evidence type="ECO:0000256" key="1">
    <source>
        <dbReference type="ARBA" id="ARBA00004123"/>
    </source>
</evidence>
<dbReference type="Pfam" id="PF21528">
    <property type="entry name" value="CC2D1A-B_DM14"/>
    <property type="match status" value="3"/>
</dbReference>
<feature type="compositionally biased region" description="Acidic residues" evidence="15">
    <location>
        <begin position="1261"/>
        <end position="1272"/>
    </location>
</feature>
<feature type="compositionally biased region" description="Acidic residues" evidence="15">
    <location>
        <begin position="939"/>
        <end position="952"/>
    </location>
</feature>
<name>A0A3M0K670_HIRRU</name>
<keyword evidence="12" id="KW-0539">Nucleus</keyword>
<evidence type="ECO:0000259" key="16">
    <source>
        <dbReference type="PROSITE" id="PS50004"/>
    </source>
</evidence>
<dbReference type="Gene3D" id="2.30.30.490">
    <property type="match status" value="1"/>
</dbReference>
<keyword evidence="7" id="KW-0547">Nucleotide-binding</keyword>
<keyword evidence="8" id="KW-0067">ATP-binding</keyword>
<dbReference type="InterPro" id="IPR001025">
    <property type="entry name" value="BAH_dom"/>
</dbReference>
<feature type="compositionally biased region" description="Basic and acidic residues" evidence="15">
    <location>
        <begin position="1019"/>
        <end position="1043"/>
    </location>
</feature>
<dbReference type="PANTHER" id="PTHR13076">
    <property type="entry name" value="COILED-COIL AND C2 DOMAIN-CONTAINING PROTEIN 1-LIKE"/>
    <property type="match status" value="1"/>
</dbReference>
<dbReference type="InterPro" id="IPR003959">
    <property type="entry name" value="ATPase_AAA_core"/>
</dbReference>
<feature type="region of interest" description="Disordered" evidence="15">
    <location>
        <begin position="403"/>
        <end position="476"/>
    </location>
</feature>
<dbReference type="InterPro" id="IPR027417">
    <property type="entry name" value="P-loop_NTPase"/>
</dbReference>
<keyword evidence="10" id="KW-0175">Coiled coil</keyword>
<dbReference type="GO" id="GO:0046872">
    <property type="term" value="F:metal ion binding"/>
    <property type="evidence" value="ECO:0007669"/>
    <property type="project" value="UniProtKB-KW"/>
</dbReference>
<dbReference type="GO" id="GO:0003682">
    <property type="term" value="F:chromatin binding"/>
    <property type="evidence" value="ECO:0007669"/>
    <property type="project" value="InterPro"/>
</dbReference>
<dbReference type="GO" id="GO:0005634">
    <property type="term" value="C:nucleus"/>
    <property type="evidence" value="ECO:0007669"/>
    <property type="project" value="UniProtKB-SubCell"/>
</dbReference>
<feature type="compositionally biased region" description="Polar residues" evidence="15">
    <location>
        <begin position="1158"/>
        <end position="1169"/>
    </location>
</feature>
<dbReference type="FunFam" id="3.40.50.300:FF:000199">
    <property type="entry name" value="Origin recognition complex subunit 1"/>
    <property type="match status" value="1"/>
</dbReference>
<feature type="domain" description="C2" evidence="16">
    <location>
        <begin position="1475"/>
        <end position="1609"/>
    </location>
</feature>
<feature type="compositionally biased region" description="Basic and acidic residues" evidence="15">
    <location>
        <begin position="318"/>
        <end position="334"/>
    </location>
</feature>
<feature type="compositionally biased region" description="Low complexity" evidence="15">
    <location>
        <begin position="405"/>
        <end position="416"/>
    </location>
</feature>
<dbReference type="InterPro" id="IPR035892">
    <property type="entry name" value="C2_domain_sf"/>
</dbReference>
<evidence type="ECO:0000256" key="5">
    <source>
        <dbReference type="ARBA" id="ARBA00022705"/>
    </source>
</evidence>
<dbReference type="SMART" id="SM00239">
    <property type="entry name" value="C2"/>
    <property type="match status" value="1"/>
</dbReference>
<evidence type="ECO:0000256" key="3">
    <source>
        <dbReference type="ARBA" id="ARBA00010672"/>
    </source>
</evidence>
<dbReference type="Pfam" id="PF00004">
    <property type="entry name" value="AAA"/>
    <property type="match status" value="1"/>
</dbReference>
<dbReference type="InterPro" id="IPR036390">
    <property type="entry name" value="WH_DNA-bd_sf"/>
</dbReference>
<dbReference type="FunFam" id="1.10.8.60:FF:000062">
    <property type="entry name" value="Origin recognition complex subunit 1"/>
    <property type="match status" value="1"/>
</dbReference>
<reference evidence="18 19" key="1">
    <citation type="submission" date="2018-07" db="EMBL/GenBank/DDBJ databases">
        <title>A high quality draft genome assembly of the barn swallow (H. rustica rustica).</title>
        <authorList>
            <person name="Formenti G."/>
            <person name="Chiara M."/>
            <person name="Poveda L."/>
            <person name="Francoijs K.-J."/>
            <person name="Bonisoli-Alquati A."/>
            <person name="Canova L."/>
            <person name="Gianfranceschi L."/>
            <person name="Horner D.S."/>
            <person name="Saino N."/>
        </authorList>
    </citation>
    <scope>NUCLEOTIDE SEQUENCE [LARGE SCALE GENOMIC DNA]</scope>
    <source>
        <strain evidence="18">Chelidonia</strain>
        <tissue evidence="18">Blood</tissue>
    </source>
</reference>
<dbReference type="GO" id="GO:0001227">
    <property type="term" value="F:DNA-binding transcription repressor activity, RNA polymerase II-specific"/>
    <property type="evidence" value="ECO:0007669"/>
    <property type="project" value="InterPro"/>
</dbReference>
<dbReference type="Pfam" id="PF00168">
    <property type="entry name" value="C2"/>
    <property type="match status" value="1"/>
</dbReference>
<evidence type="ECO:0000256" key="15">
    <source>
        <dbReference type="SAM" id="MobiDB-lite"/>
    </source>
</evidence>
<dbReference type="GO" id="GO:0006260">
    <property type="term" value="P:DNA replication"/>
    <property type="evidence" value="ECO:0007669"/>
    <property type="project" value="UniProtKB-KW"/>
</dbReference>
<sequence>MAVRAGEPRGNGRGIEKKSLLNIFLFSSPFGAGLWGRGIFITSESTKTETCIQLGDFILVEGVNADQPYVAQLMDLYEDGAQHKRAVVQWFCRLEEIPQNKRKLLKREISAQEVFFDQILGYDTDIAAETIIKSIMVLPLHLGEELPVITLNKEQTFYVKQSWDGKCFKVLSPDTFSKLKEANKKRGVITNSSKAFVPSDILTPVKKETDSVLRSATKPKNVDMEIESKHSASKSSLAKERHSQRVAKNDIKTPTARKKLELSSPTRSKGRLLGSEVLGLLDDDCDAIAPLKTSATKRKVKFTSDTSGSPPKIPCSNDKAKSTSETAEHHQRFSDTIRLSPYTRVKDFSGKDKNLHEKDDVLSSVGYQKPSSQSPVLTPRSRRACAQKTSALIAEQISMLDQEDFLSGSDSSYSSSSEEEEDDDVPCTPEKKTKSSRVFSTPKSSRKSAVHTPVKTMKKTPSQGTPRTPRNATPEIPRRIQAAQEPTSVLEEARLRLHVSAIPESLPCREEEFQDIYNFVESKLIDGTGGCMYISGVPGTGKTATVHEVIRCLQRAAENDELPPFQFVEINGMKLTDPHQAYVQILEFLTGQKVTATHAAVLLAKLFSTPGPKRKTTVLIVDELDLLWTRKQNVMYNLFDWPTQKHSKLIILAIANTMDLPERIMMNRVASRLGLTRMSFQPYTYKQLQQIISSRLKGVKAFEEDAVQLVSRKVAALSGDARRCLDICRRATEICEFAGEKRTPEIVRMAHVIEAIDEMFSSPYANAIRNASLHEQIFLKAILAEFRRAGVEEATVQQIYHHHVALCRMEGLQSPTVSEIMAICSRLGACRLLLVEASNKYLHMRLGLFVDFSPEEMLLGAEEGEDDGDLEAELAAITGAKVKEGKPKPKVKTPLPMDRIEKMAAECMKDLNEDGEEDADDEDLEKDTDLLAELQEVLGEEGETGSCEDEVTAAEPSPAEPEDELPELQSQTLETMLAAVKKGKKIDEGEMPPPVATGKSSSYVPQAVAVELENSGDSPENKAESAADDEQKASPEAREHLESESLQGRAAADPTVETDPQHSSTRAILLRRQKEYKLAALKAKQQGDLEKAKEYMKAGKKFSVVLEALDSGQPVDLQNMPPSPQDLESLGHVQDASKQKVPPRVGSSQDLATPEPQTPETSESLQQPKTVLEALQQRLEKYRAAAAQAKASGDDRKGRMHDRIAKQYQDAIRAHKAGRKVNFSELPVPPGFPPLPGVAAADGGSTIAAVLESASKLANMEENDEEEEEENEPLPQAPVAKKPTQVVKPTPVPRAAAQESSPEHLKRAASPSTLDKAESMDHLPPAVREQLEFLENRKKQYLKAAIKAKRENNLEQAKTYLRTAKGLDLKIEQAKSGKTVDISKLPSPPTDDEGDFIFVHHEDVRLSQKADEVYAQLVKLLKDQHERCLQYSKQFMHLGNVAETTRFEKLAQGCKKDMEILQLARAQGMDPPSHHFEERTFKMIRIFSDLNSTEMHLLIVRGINLPAPPGVSPRDLDAFVKFEFQYPSAEQPQKSKTPVINNNNCPEYNQLFKLNINRNHRGFRRAIRSKGIKFEVFHKGSFFRSDKHVGTAHLKLDKLESECEVREIIEIFDGRKPTGGKLEVKVRLREPLSGQDLQTVTENWLVLER</sequence>
<proteinExistence type="inferred from homology"/>
<accession>A0A3M0K670</accession>
<dbReference type="InterPro" id="IPR000008">
    <property type="entry name" value="C2_dom"/>
</dbReference>
<dbReference type="Proteomes" id="UP000269221">
    <property type="component" value="Unassembled WGS sequence"/>
</dbReference>
<evidence type="ECO:0000256" key="7">
    <source>
        <dbReference type="ARBA" id="ARBA00022741"/>
    </source>
</evidence>
<keyword evidence="5" id="KW-0235">DNA replication</keyword>
<keyword evidence="19" id="KW-1185">Reference proteome</keyword>
<comment type="subunit">
    <text evidence="13">Component of ORC, a complex composed of at least 6 subunits: ORC1, ORC2, ORC3, ORC4, ORC5 and ORC6. ORC is regulated in a cell-cycle dependent manner. It is sequentially assembled at the exit from anaphase of mitosis and disassembled as cells enter S phase. Interacts with CDC6 and KAT7/HBO1. Interacts with LRWD1 predominantly during the G1 phase and with less affinity during mitosis, when phosphorylated.</text>
</comment>
<evidence type="ECO:0000256" key="2">
    <source>
        <dbReference type="ARBA" id="ARBA00008398"/>
    </source>
</evidence>
<feature type="compositionally biased region" description="Polar residues" evidence="15">
    <location>
        <begin position="459"/>
        <end position="471"/>
    </location>
</feature>
<dbReference type="SUPFAM" id="SSF52540">
    <property type="entry name" value="P-loop containing nucleoside triphosphate hydrolases"/>
    <property type="match status" value="1"/>
</dbReference>
<dbReference type="CDD" id="cd08768">
    <property type="entry name" value="Cdc6_C"/>
    <property type="match status" value="1"/>
</dbReference>
<evidence type="ECO:0000256" key="6">
    <source>
        <dbReference type="ARBA" id="ARBA00022723"/>
    </source>
</evidence>
<evidence type="ECO:0000256" key="4">
    <source>
        <dbReference type="ARBA" id="ARBA00019081"/>
    </source>
</evidence>
<evidence type="ECO:0000256" key="14">
    <source>
        <dbReference type="ARBA" id="ARBA00068693"/>
    </source>
</evidence>
<evidence type="ECO:0000256" key="10">
    <source>
        <dbReference type="ARBA" id="ARBA00023054"/>
    </source>
</evidence>
<dbReference type="EMBL" id="QRBI01000117">
    <property type="protein sequence ID" value="RMC08683.1"/>
    <property type="molecule type" value="Genomic_DNA"/>
</dbReference>
<dbReference type="SMART" id="SM00382">
    <property type="entry name" value="AAA"/>
    <property type="match status" value="1"/>
</dbReference>
<dbReference type="Pfam" id="PF17872">
    <property type="entry name" value="AAA_lid_10"/>
    <property type="match status" value="1"/>
</dbReference>
<feature type="region of interest" description="Disordered" evidence="15">
    <location>
        <begin position="360"/>
        <end position="382"/>
    </location>
</feature>
<comment type="similarity">
    <text evidence="2">Belongs to the ORC1 family.</text>
</comment>
<feature type="compositionally biased region" description="Low complexity" evidence="15">
    <location>
        <begin position="1277"/>
        <end position="1289"/>
    </location>
</feature>
<feature type="region of interest" description="Disordered" evidence="15">
    <location>
        <begin position="302"/>
        <end position="334"/>
    </location>
</feature>
<evidence type="ECO:0000256" key="9">
    <source>
        <dbReference type="ARBA" id="ARBA00022842"/>
    </source>
</evidence>